<feature type="domain" description="HPt" evidence="16">
    <location>
        <begin position="827"/>
        <end position="924"/>
    </location>
</feature>
<dbReference type="CDD" id="cd00088">
    <property type="entry name" value="HPT"/>
    <property type="match status" value="1"/>
</dbReference>
<dbReference type="SMART" id="SM00304">
    <property type="entry name" value="HAMP"/>
    <property type="match status" value="1"/>
</dbReference>
<dbReference type="SUPFAM" id="SSF47384">
    <property type="entry name" value="Homodimeric domain of signal transducing histidine kinase"/>
    <property type="match status" value="1"/>
</dbReference>
<evidence type="ECO:0000256" key="5">
    <source>
        <dbReference type="ARBA" id="ARBA00022679"/>
    </source>
</evidence>
<feature type="domain" description="Response regulatory" evidence="14">
    <location>
        <begin position="670"/>
        <end position="787"/>
    </location>
</feature>
<keyword evidence="7" id="KW-0418">Kinase</keyword>
<dbReference type="PROSITE" id="PS50894">
    <property type="entry name" value="HPT"/>
    <property type="match status" value="1"/>
</dbReference>
<dbReference type="SUPFAM" id="SSF55874">
    <property type="entry name" value="ATPase domain of HSP90 chaperone/DNA topoisomerase II/histidine kinase"/>
    <property type="match status" value="1"/>
</dbReference>
<evidence type="ECO:0000256" key="3">
    <source>
        <dbReference type="ARBA" id="ARBA00012438"/>
    </source>
</evidence>
<evidence type="ECO:0000256" key="10">
    <source>
        <dbReference type="PROSITE-ProRule" id="PRU00110"/>
    </source>
</evidence>
<feature type="modified residue" description="4-aspartylphosphate" evidence="11">
    <location>
        <position position="581"/>
    </location>
</feature>
<dbReference type="SUPFAM" id="SSF52172">
    <property type="entry name" value="CheY-like"/>
    <property type="match status" value="2"/>
</dbReference>
<dbReference type="PROSITE" id="PS50110">
    <property type="entry name" value="RESPONSE_REGULATORY"/>
    <property type="match status" value="2"/>
</dbReference>
<dbReference type="Pfam" id="PF02518">
    <property type="entry name" value="HATPase_c"/>
    <property type="match status" value="1"/>
</dbReference>
<dbReference type="PROSITE" id="PS50109">
    <property type="entry name" value="HIS_KIN"/>
    <property type="match status" value="1"/>
</dbReference>
<dbReference type="SUPFAM" id="SSF47226">
    <property type="entry name" value="Histidine-containing phosphotransfer domain, HPT domain"/>
    <property type="match status" value="1"/>
</dbReference>
<dbReference type="Proteomes" id="UP000603200">
    <property type="component" value="Unassembled WGS sequence"/>
</dbReference>
<name>A0ABQ4A3T0_9ACTN</name>
<dbReference type="Pfam" id="PF00072">
    <property type="entry name" value="Response_reg"/>
    <property type="match status" value="2"/>
</dbReference>
<dbReference type="InterPro" id="IPR003661">
    <property type="entry name" value="HisK_dim/P_dom"/>
</dbReference>
<dbReference type="Gene3D" id="3.40.50.2300">
    <property type="match status" value="2"/>
</dbReference>
<dbReference type="PROSITE" id="PS50885">
    <property type="entry name" value="HAMP"/>
    <property type="match status" value="1"/>
</dbReference>
<dbReference type="InterPro" id="IPR005467">
    <property type="entry name" value="His_kinase_dom"/>
</dbReference>
<reference evidence="17 18" key="1">
    <citation type="submission" date="2021-01" db="EMBL/GenBank/DDBJ databases">
        <title>Whole genome shotgun sequence of Actinoplanes humidus NBRC 14915.</title>
        <authorList>
            <person name="Komaki H."/>
            <person name="Tamura T."/>
        </authorList>
    </citation>
    <scope>NUCLEOTIDE SEQUENCE [LARGE SCALE GENOMIC DNA]</scope>
    <source>
        <strain evidence="17 18">NBRC 14915</strain>
    </source>
</reference>
<dbReference type="Gene3D" id="1.10.287.130">
    <property type="match status" value="1"/>
</dbReference>
<gene>
    <name evidence="17" type="ORF">Ahu01nite_086080</name>
</gene>
<keyword evidence="8 12" id="KW-1133">Transmembrane helix</keyword>
<evidence type="ECO:0000256" key="1">
    <source>
        <dbReference type="ARBA" id="ARBA00000085"/>
    </source>
</evidence>
<evidence type="ECO:0000256" key="7">
    <source>
        <dbReference type="ARBA" id="ARBA00022777"/>
    </source>
</evidence>
<keyword evidence="12" id="KW-0472">Membrane</keyword>
<feature type="domain" description="Histidine kinase" evidence="13">
    <location>
        <begin position="276"/>
        <end position="512"/>
    </location>
</feature>
<dbReference type="Gene3D" id="1.20.120.160">
    <property type="entry name" value="HPT domain"/>
    <property type="match status" value="1"/>
</dbReference>
<evidence type="ECO:0000256" key="8">
    <source>
        <dbReference type="ARBA" id="ARBA00022989"/>
    </source>
</evidence>
<evidence type="ECO:0000313" key="18">
    <source>
        <dbReference type="Proteomes" id="UP000603200"/>
    </source>
</evidence>
<dbReference type="SMART" id="SM00388">
    <property type="entry name" value="HisKA"/>
    <property type="match status" value="1"/>
</dbReference>
<keyword evidence="18" id="KW-1185">Reference proteome</keyword>
<dbReference type="CDD" id="cd06225">
    <property type="entry name" value="HAMP"/>
    <property type="match status" value="1"/>
</dbReference>
<dbReference type="RefSeq" id="WP_203842447.1">
    <property type="nucleotide sequence ID" value="NZ_BAAATV010000023.1"/>
</dbReference>
<dbReference type="SMART" id="SM00387">
    <property type="entry name" value="HATPase_c"/>
    <property type="match status" value="1"/>
</dbReference>
<dbReference type="PRINTS" id="PR00344">
    <property type="entry name" value="BCTRLSENSOR"/>
</dbReference>
<keyword evidence="4 11" id="KW-0597">Phosphoprotein</keyword>
<dbReference type="InterPro" id="IPR001789">
    <property type="entry name" value="Sig_transdc_resp-reg_receiver"/>
</dbReference>
<dbReference type="PANTHER" id="PTHR45339">
    <property type="entry name" value="HYBRID SIGNAL TRANSDUCTION HISTIDINE KINASE J"/>
    <property type="match status" value="1"/>
</dbReference>
<dbReference type="InterPro" id="IPR011006">
    <property type="entry name" value="CheY-like_superfamily"/>
</dbReference>
<comment type="caution">
    <text evidence="17">The sequence shown here is derived from an EMBL/GenBank/DDBJ whole genome shotgun (WGS) entry which is preliminary data.</text>
</comment>
<dbReference type="Pfam" id="PF01627">
    <property type="entry name" value="Hpt"/>
    <property type="match status" value="1"/>
</dbReference>
<evidence type="ECO:0000256" key="6">
    <source>
        <dbReference type="ARBA" id="ARBA00022692"/>
    </source>
</evidence>
<comment type="catalytic activity">
    <reaction evidence="1">
        <text>ATP + protein L-histidine = ADP + protein N-phospho-L-histidine.</text>
        <dbReference type="EC" id="2.7.13.3"/>
    </reaction>
</comment>
<dbReference type="PANTHER" id="PTHR45339:SF5">
    <property type="entry name" value="HISTIDINE KINASE"/>
    <property type="match status" value="1"/>
</dbReference>
<dbReference type="SMART" id="SM00448">
    <property type="entry name" value="REC"/>
    <property type="match status" value="2"/>
</dbReference>
<dbReference type="Gene3D" id="3.30.565.10">
    <property type="entry name" value="Histidine kinase-like ATPase, C-terminal domain"/>
    <property type="match status" value="1"/>
</dbReference>
<dbReference type="Pfam" id="PF00672">
    <property type="entry name" value="HAMP"/>
    <property type="match status" value="1"/>
</dbReference>
<evidence type="ECO:0000313" key="17">
    <source>
        <dbReference type="EMBL" id="GIE25506.1"/>
    </source>
</evidence>
<evidence type="ECO:0000256" key="4">
    <source>
        <dbReference type="ARBA" id="ARBA00022553"/>
    </source>
</evidence>
<feature type="domain" description="Response regulatory" evidence="14">
    <location>
        <begin position="531"/>
        <end position="646"/>
    </location>
</feature>
<dbReference type="InterPro" id="IPR003660">
    <property type="entry name" value="HAMP_dom"/>
</dbReference>
<proteinExistence type="predicted"/>
<dbReference type="EC" id="2.7.13.3" evidence="3"/>
<feature type="domain" description="HAMP" evidence="15">
    <location>
        <begin position="209"/>
        <end position="261"/>
    </location>
</feature>
<dbReference type="Pfam" id="PF00512">
    <property type="entry name" value="HisKA"/>
    <property type="match status" value="1"/>
</dbReference>
<evidence type="ECO:0000256" key="2">
    <source>
        <dbReference type="ARBA" id="ARBA00004236"/>
    </source>
</evidence>
<evidence type="ECO:0000259" key="13">
    <source>
        <dbReference type="PROSITE" id="PS50109"/>
    </source>
</evidence>
<organism evidence="17 18">
    <name type="scientific">Winogradskya humida</name>
    <dbReference type="NCBI Taxonomy" id="113566"/>
    <lineage>
        <taxon>Bacteria</taxon>
        <taxon>Bacillati</taxon>
        <taxon>Actinomycetota</taxon>
        <taxon>Actinomycetes</taxon>
        <taxon>Micromonosporales</taxon>
        <taxon>Micromonosporaceae</taxon>
        <taxon>Winogradskya</taxon>
    </lineage>
</organism>
<dbReference type="InterPro" id="IPR003594">
    <property type="entry name" value="HATPase_dom"/>
</dbReference>
<dbReference type="SMART" id="SM00073">
    <property type="entry name" value="HPT"/>
    <property type="match status" value="1"/>
</dbReference>
<comment type="subcellular location">
    <subcellularLocation>
        <location evidence="2">Cell membrane</location>
    </subcellularLocation>
</comment>
<evidence type="ECO:0000259" key="14">
    <source>
        <dbReference type="PROSITE" id="PS50110"/>
    </source>
</evidence>
<dbReference type="CDD" id="cd00156">
    <property type="entry name" value="REC"/>
    <property type="match status" value="1"/>
</dbReference>
<dbReference type="Gene3D" id="6.10.340.10">
    <property type="match status" value="1"/>
</dbReference>
<accession>A0ABQ4A3T0</accession>
<dbReference type="InterPro" id="IPR036890">
    <property type="entry name" value="HATPase_C_sf"/>
</dbReference>
<dbReference type="CDD" id="cd17546">
    <property type="entry name" value="REC_hyHK_CKI1_RcsC-like"/>
    <property type="match status" value="1"/>
</dbReference>
<sequence length="935" mass="99858">MPRAAWPIGRALMIAYIFAITLLVALGASAYQRIEQQLTDRDAVEASHDVLDGIAQLRVEIANAERGQRGYIITGNEGYLAPYQNAIFVIPKIQESLSDSIRGQVSQESRLRVLEAPMRAKLDELARTIALRRWGGFSAARDVVGKNDGALAMVDIQTTLDQMQLEEMGRLDRSKALSTQNAARTEMTIVWGTGIAAVLIALVAWWLTLRITRPLRAVTRAADEVAAGDLEARAPEAGPAEIARMAMAVNASSRALLEARNQAVHAGAAKGAFLATMSHEIRTPMNAVIGMTGLLLDTELTLEQQELATTVRDSGESLLVVINDILDWSKIESDQLDLEDASFEVREFLDSSLALMAVPAGKKKIDIVGDVHPSCPPVLRGDATRLRQIVINLLSNAVKFTDRGEVVATVSAEAVSSATLSAETVSAEAAADDRLLVTIAVRDTGIGIPEDKVDGLFRPFVQVDASTTRIYGGTGLGLAISRRLARAMGGDITVTSEQNVGSTFTVTAQLRACPQNVTDSDRSELRLIGRSALVVDDNSTNRAVLQRQLAGWGMDCTVAASGRDALAHIEAGEEFDCAILDMHMPGLSGLELAAALRDAPATADLPLLLTSSITWQPEPGQRELFDAVLTKPTRASTLHTTLVRLLLPAEPAAAWTPSTGTPAPHQRSLRILLAEDNHVNQQVAQHMLAKLGHRVHTVADGREAVQAIQQAPYDVVLMDIQMPVLDGLEATRVIRAELPAGRQPYIIAMTASVLIEDRTACHLAGMNDYLAKPVRLDDIAQALARVTAGRDVEEAVRQGLLPVGDDRAALIRARFADITDPDPTEAERVMLAGMLTSFTAKTPAVIDALEAALVAGDGETVRSTAHALKGTAGNLGITALADLLGAVESAARSGSELPTSEETMPAIRAEYARIDQICATLVAEYTAPTAVGSPL</sequence>
<evidence type="ECO:0000259" key="16">
    <source>
        <dbReference type="PROSITE" id="PS50894"/>
    </source>
</evidence>
<evidence type="ECO:0000256" key="9">
    <source>
        <dbReference type="ARBA" id="ARBA00023012"/>
    </source>
</evidence>
<keyword evidence="9" id="KW-0902">Two-component regulatory system</keyword>
<feature type="transmembrane region" description="Helical" evidence="12">
    <location>
        <begin position="12"/>
        <end position="31"/>
    </location>
</feature>
<dbReference type="CDD" id="cd19410">
    <property type="entry name" value="HK9-like_sensor"/>
    <property type="match status" value="1"/>
</dbReference>
<feature type="modified residue" description="4-aspartylphosphate" evidence="11">
    <location>
        <position position="719"/>
    </location>
</feature>
<protein>
    <recommendedName>
        <fullName evidence="3">histidine kinase</fullName>
        <ecNumber evidence="3">2.7.13.3</ecNumber>
    </recommendedName>
</protein>
<dbReference type="CDD" id="cd00082">
    <property type="entry name" value="HisKA"/>
    <property type="match status" value="1"/>
</dbReference>
<keyword evidence="5" id="KW-0808">Transferase</keyword>
<dbReference type="InterPro" id="IPR036641">
    <property type="entry name" value="HPT_dom_sf"/>
</dbReference>
<keyword evidence="6 12" id="KW-0812">Transmembrane</keyword>
<dbReference type="Pfam" id="PF05227">
    <property type="entry name" value="CHASE3"/>
    <property type="match status" value="1"/>
</dbReference>
<evidence type="ECO:0000256" key="11">
    <source>
        <dbReference type="PROSITE-ProRule" id="PRU00169"/>
    </source>
</evidence>
<dbReference type="InterPro" id="IPR007891">
    <property type="entry name" value="CHASE3"/>
</dbReference>
<dbReference type="CDD" id="cd16922">
    <property type="entry name" value="HATPase_EvgS-ArcB-TorS-like"/>
    <property type="match status" value="1"/>
</dbReference>
<feature type="modified residue" description="Phosphohistidine" evidence="10">
    <location>
        <position position="866"/>
    </location>
</feature>
<evidence type="ECO:0000256" key="12">
    <source>
        <dbReference type="SAM" id="Phobius"/>
    </source>
</evidence>
<dbReference type="EMBL" id="BOMN01000122">
    <property type="protein sequence ID" value="GIE25506.1"/>
    <property type="molecule type" value="Genomic_DNA"/>
</dbReference>
<feature type="transmembrane region" description="Helical" evidence="12">
    <location>
        <begin position="188"/>
        <end position="207"/>
    </location>
</feature>
<dbReference type="SUPFAM" id="SSF158472">
    <property type="entry name" value="HAMP domain-like"/>
    <property type="match status" value="1"/>
</dbReference>
<dbReference type="InterPro" id="IPR036097">
    <property type="entry name" value="HisK_dim/P_sf"/>
</dbReference>
<dbReference type="InterPro" id="IPR008207">
    <property type="entry name" value="Sig_transdc_His_kin_Hpt_dom"/>
</dbReference>
<dbReference type="InterPro" id="IPR004358">
    <property type="entry name" value="Sig_transdc_His_kin-like_C"/>
</dbReference>
<evidence type="ECO:0000259" key="15">
    <source>
        <dbReference type="PROSITE" id="PS50885"/>
    </source>
</evidence>